<protein>
    <submittedName>
        <fullName evidence="1">Putative secreted protein</fullName>
    </submittedName>
</protein>
<sequence length="104" mass="11440">MAPTRHFLVSLQAVTRGSGTVECPRTQLRDPTSRDAWQLYCRPPTICFLGLRSTPFLNVALGGKWDLFCPTEVTSRLLIKCAIASETRFAPGKVTLSVLCQVTA</sequence>
<accession>A0A6B0UG36</accession>
<reference evidence="1" key="1">
    <citation type="submission" date="2019-12" db="EMBL/GenBank/DDBJ databases">
        <title>An insight into the sialome of adult female Ixodes ricinus ticks feeding for 6 days.</title>
        <authorList>
            <person name="Perner J."/>
            <person name="Ribeiro J.M.C."/>
        </authorList>
    </citation>
    <scope>NUCLEOTIDE SEQUENCE</scope>
    <source>
        <strain evidence="1">Semi-engorged</strain>
        <tissue evidence="1">Salivary glands</tissue>
    </source>
</reference>
<name>A0A6B0UG36_IXORI</name>
<proteinExistence type="predicted"/>
<organism evidence="1">
    <name type="scientific">Ixodes ricinus</name>
    <name type="common">Common tick</name>
    <name type="synonym">Acarus ricinus</name>
    <dbReference type="NCBI Taxonomy" id="34613"/>
    <lineage>
        <taxon>Eukaryota</taxon>
        <taxon>Metazoa</taxon>
        <taxon>Ecdysozoa</taxon>
        <taxon>Arthropoda</taxon>
        <taxon>Chelicerata</taxon>
        <taxon>Arachnida</taxon>
        <taxon>Acari</taxon>
        <taxon>Parasitiformes</taxon>
        <taxon>Ixodida</taxon>
        <taxon>Ixodoidea</taxon>
        <taxon>Ixodidae</taxon>
        <taxon>Ixodinae</taxon>
        <taxon>Ixodes</taxon>
    </lineage>
</organism>
<evidence type="ECO:0000313" key="1">
    <source>
        <dbReference type="EMBL" id="MXU88824.1"/>
    </source>
</evidence>
<dbReference type="EMBL" id="GIFC01006741">
    <property type="protein sequence ID" value="MXU88824.1"/>
    <property type="molecule type" value="Transcribed_RNA"/>
</dbReference>
<dbReference type="AlphaFoldDB" id="A0A6B0UG36"/>